<feature type="region of interest" description="Disordered" evidence="7">
    <location>
        <begin position="1"/>
        <end position="58"/>
    </location>
</feature>
<reference evidence="10 11" key="1">
    <citation type="journal article" date="2019" name="Int. J. Syst. Evol. Microbiol.">
        <title>The Global Catalogue of Microorganisms (GCM) 10K type strain sequencing project: providing services to taxonomists for standard genome sequencing and annotation.</title>
        <authorList>
            <consortium name="The Broad Institute Genomics Platform"/>
            <consortium name="The Broad Institute Genome Sequencing Center for Infectious Disease"/>
            <person name="Wu L."/>
            <person name="Ma J."/>
        </authorList>
    </citation>
    <scope>NUCLEOTIDE SEQUENCE [LARGE SCALE GENOMIC DNA]</scope>
    <source>
        <strain evidence="10 11">CGMCC 1.12237</strain>
    </source>
</reference>
<evidence type="ECO:0000256" key="2">
    <source>
        <dbReference type="ARBA" id="ARBA00022475"/>
    </source>
</evidence>
<evidence type="ECO:0000256" key="1">
    <source>
        <dbReference type="ARBA" id="ARBA00004651"/>
    </source>
</evidence>
<dbReference type="PANTHER" id="PTHR30572">
    <property type="entry name" value="MEMBRANE COMPONENT OF TRANSPORTER-RELATED"/>
    <property type="match status" value="1"/>
</dbReference>
<dbReference type="Pfam" id="PF12704">
    <property type="entry name" value="MacB_PCD"/>
    <property type="match status" value="1"/>
</dbReference>
<dbReference type="Pfam" id="PF02687">
    <property type="entry name" value="FtsX"/>
    <property type="match status" value="1"/>
</dbReference>
<keyword evidence="3 8" id="KW-0812">Transmembrane</keyword>
<dbReference type="PROSITE" id="PS50206">
    <property type="entry name" value="RHODANESE_3"/>
    <property type="match status" value="1"/>
</dbReference>
<dbReference type="InterPro" id="IPR050250">
    <property type="entry name" value="Macrolide_Exporter_MacB"/>
</dbReference>
<evidence type="ECO:0000256" key="5">
    <source>
        <dbReference type="ARBA" id="ARBA00023136"/>
    </source>
</evidence>
<dbReference type="EMBL" id="JBHSKX010000002">
    <property type="protein sequence ID" value="MFC5367972.1"/>
    <property type="molecule type" value="Genomic_DNA"/>
</dbReference>
<keyword evidence="11" id="KW-1185">Reference proteome</keyword>
<keyword evidence="5 8" id="KW-0472">Membrane</keyword>
<feature type="transmembrane region" description="Helical" evidence="8">
    <location>
        <begin position="407"/>
        <end position="429"/>
    </location>
</feature>
<organism evidence="10 11">
    <name type="scientific">Salinirubrum litoreum</name>
    <dbReference type="NCBI Taxonomy" id="1126234"/>
    <lineage>
        <taxon>Archaea</taxon>
        <taxon>Methanobacteriati</taxon>
        <taxon>Methanobacteriota</taxon>
        <taxon>Stenosarchaea group</taxon>
        <taxon>Halobacteria</taxon>
        <taxon>Halobacteriales</taxon>
        <taxon>Haloferacaceae</taxon>
        <taxon>Salinirubrum</taxon>
    </lineage>
</organism>
<dbReference type="GO" id="GO:0005886">
    <property type="term" value="C:plasma membrane"/>
    <property type="evidence" value="ECO:0007669"/>
    <property type="project" value="UniProtKB-SubCell"/>
</dbReference>
<dbReference type="InterPro" id="IPR001763">
    <property type="entry name" value="Rhodanese-like_dom"/>
</dbReference>
<sequence>MSDDERSRGGDDHTRRDGGESTGSGAGHGGSSGGGTGRPNPVPGSSASDGTGSRVSSRRRRLIERIDDAVPELFFARRTFDRNRLRAGLAALGIVIGVFAIATLGILGSVLQLTASDALGDLGNQVIVSPNQDAGAETLDPRAVQQIQRIGEDATVVPIISGGTVVRRGEDRQTFATVYGMDRPGALFTAGSGELPARHQRGAIVGSGVAEELGVEVGRTITVEGRDYRVIAVLAADDSITPIRPDNAVILPESVFVADGYNQVIVNADSGTEAGRIAERIRTEVNAREERVSVFELSSIIREIDRFFGLLNAFLLAIGSISLLVAGVAILNVMLMSTTERREEIGVLRAVGVQKEDVLRLILTEAALLGIVGGAVGVLLSAGVALALWLAIPEVTLSTILAPRNGGYLLLGFGFGIVVSVLSGAYPAWKAATDRPVEALRGQ</sequence>
<feature type="transmembrane region" description="Helical" evidence="8">
    <location>
        <begin position="307"/>
        <end position="335"/>
    </location>
</feature>
<feature type="compositionally biased region" description="Basic and acidic residues" evidence="7">
    <location>
        <begin position="1"/>
        <end position="19"/>
    </location>
</feature>
<comment type="subcellular location">
    <subcellularLocation>
        <location evidence="1">Cell membrane</location>
        <topology evidence="1">Multi-pass membrane protein</topology>
    </subcellularLocation>
</comment>
<evidence type="ECO:0000313" key="11">
    <source>
        <dbReference type="Proteomes" id="UP001596201"/>
    </source>
</evidence>
<feature type="compositionally biased region" description="Gly residues" evidence="7">
    <location>
        <begin position="20"/>
        <end position="37"/>
    </location>
</feature>
<comment type="similarity">
    <text evidence="6">Belongs to the ABC-4 integral membrane protein family.</text>
</comment>
<feature type="transmembrane region" description="Helical" evidence="8">
    <location>
        <begin position="87"/>
        <end position="111"/>
    </location>
</feature>
<feature type="domain" description="Rhodanese" evidence="9">
    <location>
        <begin position="419"/>
        <end position="438"/>
    </location>
</feature>
<evidence type="ECO:0000256" key="6">
    <source>
        <dbReference type="ARBA" id="ARBA00038076"/>
    </source>
</evidence>
<keyword evidence="2" id="KW-1003">Cell membrane</keyword>
<dbReference type="InterPro" id="IPR025857">
    <property type="entry name" value="MacB_PCD"/>
</dbReference>
<dbReference type="Proteomes" id="UP001596201">
    <property type="component" value="Unassembled WGS sequence"/>
</dbReference>
<comment type="caution">
    <text evidence="10">The sequence shown here is derived from an EMBL/GenBank/DDBJ whole genome shotgun (WGS) entry which is preliminary data.</text>
</comment>
<accession>A0ABD5RDS9</accession>
<dbReference type="AlphaFoldDB" id="A0ABD5RDS9"/>
<dbReference type="InterPro" id="IPR003838">
    <property type="entry name" value="ABC3_permease_C"/>
</dbReference>
<keyword evidence="4 8" id="KW-1133">Transmembrane helix</keyword>
<protein>
    <submittedName>
        <fullName evidence="10">ABC transporter permease</fullName>
    </submittedName>
</protein>
<gene>
    <name evidence="10" type="ORF">ACFPJ5_13630</name>
</gene>
<dbReference type="RefSeq" id="WP_227230212.1">
    <property type="nucleotide sequence ID" value="NZ_JAJCVJ010000002.1"/>
</dbReference>
<evidence type="ECO:0000313" key="10">
    <source>
        <dbReference type="EMBL" id="MFC5367972.1"/>
    </source>
</evidence>
<evidence type="ECO:0000256" key="3">
    <source>
        <dbReference type="ARBA" id="ARBA00022692"/>
    </source>
</evidence>
<name>A0ABD5RDS9_9EURY</name>
<evidence type="ECO:0000256" key="7">
    <source>
        <dbReference type="SAM" id="MobiDB-lite"/>
    </source>
</evidence>
<evidence type="ECO:0000256" key="4">
    <source>
        <dbReference type="ARBA" id="ARBA00022989"/>
    </source>
</evidence>
<feature type="transmembrane region" description="Helical" evidence="8">
    <location>
        <begin position="366"/>
        <end position="392"/>
    </location>
</feature>
<proteinExistence type="inferred from homology"/>
<evidence type="ECO:0000256" key="8">
    <source>
        <dbReference type="SAM" id="Phobius"/>
    </source>
</evidence>
<evidence type="ECO:0000259" key="9">
    <source>
        <dbReference type="PROSITE" id="PS50206"/>
    </source>
</evidence>
<dbReference type="PANTHER" id="PTHR30572:SF4">
    <property type="entry name" value="ABC TRANSPORTER PERMEASE YTRF"/>
    <property type="match status" value="1"/>
</dbReference>